<dbReference type="InterPro" id="IPR001763">
    <property type="entry name" value="Rhodanese-like_dom"/>
</dbReference>
<dbReference type="Gene3D" id="3.40.250.10">
    <property type="entry name" value="Rhodanese-like domain"/>
    <property type="match status" value="1"/>
</dbReference>
<proteinExistence type="predicted"/>
<dbReference type="SMART" id="SM00450">
    <property type="entry name" value="RHOD"/>
    <property type="match status" value="1"/>
</dbReference>
<gene>
    <name evidence="2" type="ORF">I6I06_19760</name>
</gene>
<dbReference type="Pfam" id="PF00581">
    <property type="entry name" value="Rhodanese"/>
    <property type="match status" value="1"/>
</dbReference>
<evidence type="ECO:0000313" key="3">
    <source>
        <dbReference type="Proteomes" id="UP000595610"/>
    </source>
</evidence>
<dbReference type="CDD" id="cd01521">
    <property type="entry name" value="RHOD_PspE2"/>
    <property type="match status" value="1"/>
</dbReference>
<accession>A0A7T4N8L7</accession>
<dbReference type="KEGG" id="pgis:I6I06_19760"/>
<keyword evidence="3" id="KW-1185">Reference proteome</keyword>
<dbReference type="GO" id="GO:0004792">
    <property type="term" value="F:thiosulfate-cyanide sulfurtransferase activity"/>
    <property type="evidence" value="ECO:0007669"/>
    <property type="project" value="InterPro"/>
</dbReference>
<evidence type="ECO:0000313" key="2">
    <source>
        <dbReference type="EMBL" id="QQC67201.1"/>
    </source>
</evidence>
<dbReference type="PANTHER" id="PTHR43031">
    <property type="entry name" value="FAD-DEPENDENT OXIDOREDUCTASE"/>
    <property type="match status" value="1"/>
</dbReference>
<dbReference type="SUPFAM" id="SSF52821">
    <property type="entry name" value="Rhodanese/Cell cycle control phosphatase"/>
    <property type="match status" value="1"/>
</dbReference>
<dbReference type="Proteomes" id="UP000595610">
    <property type="component" value="Chromosome 2"/>
</dbReference>
<sequence length="136" mass="14001">MSPVSAVPAADSAAALEHFSTLLSFETDCADVHAALASDDPLSVDFVLLDVRGPALFGGGHVPGAVNLPHGKIVASKLADYPPDTLFVTYCAGPHCNGATRAAIRLARLGRPVKIMTGGVTGWLDEGFPLTTAFGE</sequence>
<reference evidence="2 3" key="1">
    <citation type="submission" date="2020-12" db="EMBL/GenBank/DDBJ databases">
        <title>FDA dAtabase for Regulatory Grade micrObial Sequences (FDA-ARGOS): Supporting development and validation of Infectious Disease Dx tests.</title>
        <authorList>
            <person name="Nelson B."/>
            <person name="Plummer A."/>
            <person name="Tallon L."/>
            <person name="Sadzewicz L."/>
            <person name="Zhao X."/>
            <person name="Boylan J."/>
            <person name="Ott S."/>
            <person name="Bowen H."/>
            <person name="Vavikolanu K."/>
            <person name="Mehta A."/>
            <person name="Aluvathingal J."/>
            <person name="Nadendla S."/>
            <person name="Myers T."/>
            <person name="Yan Y."/>
            <person name="Sichtig H."/>
        </authorList>
    </citation>
    <scope>NUCLEOTIDE SEQUENCE [LARGE SCALE GENOMIC DNA]</scope>
    <source>
        <strain evidence="2 3">FDAARGOS_1049</strain>
    </source>
</reference>
<dbReference type="PANTHER" id="PTHR43031:SF1">
    <property type="entry name" value="PYRIDINE NUCLEOTIDE-DISULPHIDE OXIDOREDUCTASE"/>
    <property type="match status" value="1"/>
</dbReference>
<dbReference type="InterPro" id="IPR001307">
    <property type="entry name" value="Thiosulphate_STrfase_CS"/>
</dbReference>
<evidence type="ECO:0000259" key="1">
    <source>
        <dbReference type="PROSITE" id="PS50206"/>
    </source>
</evidence>
<protein>
    <submittedName>
        <fullName evidence="2">Rhodanese-like domain-containing protein</fullName>
    </submittedName>
</protein>
<organism evidence="2 3">
    <name type="scientific">Paraburkholderia ginsengisoli</name>
    <dbReference type="NCBI Taxonomy" id="311231"/>
    <lineage>
        <taxon>Bacteria</taxon>
        <taxon>Pseudomonadati</taxon>
        <taxon>Pseudomonadota</taxon>
        <taxon>Betaproteobacteria</taxon>
        <taxon>Burkholderiales</taxon>
        <taxon>Burkholderiaceae</taxon>
        <taxon>Paraburkholderia</taxon>
    </lineage>
</organism>
<dbReference type="InterPro" id="IPR036873">
    <property type="entry name" value="Rhodanese-like_dom_sf"/>
</dbReference>
<dbReference type="InterPro" id="IPR050229">
    <property type="entry name" value="GlpE_sulfurtransferase"/>
</dbReference>
<dbReference type="PROSITE" id="PS00380">
    <property type="entry name" value="RHODANESE_1"/>
    <property type="match status" value="1"/>
</dbReference>
<dbReference type="PROSITE" id="PS50206">
    <property type="entry name" value="RHODANESE_3"/>
    <property type="match status" value="1"/>
</dbReference>
<name>A0A7T4N8L7_9BURK</name>
<dbReference type="AlphaFoldDB" id="A0A7T4N8L7"/>
<dbReference type="RefSeq" id="WP_042328226.1">
    <property type="nucleotide sequence ID" value="NZ_CP066076.1"/>
</dbReference>
<dbReference type="EMBL" id="CP066076">
    <property type="protein sequence ID" value="QQC67201.1"/>
    <property type="molecule type" value="Genomic_DNA"/>
</dbReference>
<feature type="domain" description="Rhodanese" evidence="1">
    <location>
        <begin position="42"/>
        <end position="132"/>
    </location>
</feature>